<feature type="modified residue" description="4-aspartylphosphate" evidence="1">
    <location>
        <position position="44"/>
    </location>
</feature>
<dbReference type="Proteomes" id="UP000620596">
    <property type="component" value="Unassembled WGS sequence"/>
</dbReference>
<dbReference type="Gene3D" id="3.40.50.2300">
    <property type="match status" value="1"/>
</dbReference>
<organism evidence="3 4">
    <name type="scientific">Polaromonas eurypsychrophila</name>
    <dbReference type="NCBI Taxonomy" id="1614635"/>
    <lineage>
        <taxon>Bacteria</taxon>
        <taxon>Pseudomonadati</taxon>
        <taxon>Pseudomonadota</taxon>
        <taxon>Betaproteobacteria</taxon>
        <taxon>Burkholderiales</taxon>
        <taxon>Comamonadaceae</taxon>
        <taxon>Polaromonas</taxon>
    </lineage>
</organism>
<dbReference type="InterPro" id="IPR001789">
    <property type="entry name" value="Sig_transdc_resp-reg_receiver"/>
</dbReference>
<feature type="domain" description="Response regulatory" evidence="2">
    <location>
        <begin position="1"/>
        <end position="109"/>
    </location>
</feature>
<evidence type="ECO:0000256" key="1">
    <source>
        <dbReference type="PROSITE-ProRule" id="PRU00169"/>
    </source>
</evidence>
<accession>A0A916SPB1</accession>
<evidence type="ECO:0000259" key="2">
    <source>
        <dbReference type="PROSITE" id="PS50110"/>
    </source>
</evidence>
<protein>
    <recommendedName>
        <fullName evidence="2">Response regulatory domain-containing protein</fullName>
    </recommendedName>
</protein>
<keyword evidence="1" id="KW-0597">Phosphoprotein</keyword>
<comment type="caution">
    <text evidence="3">The sequence shown here is derived from an EMBL/GenBank/DDBJ whole genome shotgun (WGS) entry which is preliminary data.</text>
</comment>
<evidence type="ECO:0000313" key="4">
    <source>
        <dbReference type="Proteomes" id="UP000620596"/>
    </source>
</evidence>
<dbReference type="PROSITE" id="PS50110">
    <property type="entry name" value="RESPONSE_REGULATORY"/>
    <property type="match status" value="1"/>
</dbReference>
<reference evidence="3" key="2">
    <citation type="submission" date="2020-09" db="EMBL/GenBank/DDBJ databases">
        <authorList>
            <person name="Sun Q."/>
            <person name="Zhou Y."/>
        </authorList>
    </citation>
    <scope>NUCLEOTIDE SEQUENCE</scope>
    <source>
        <strain evidence="3">CGMCC 1.15322</strain>
    </source>
</reference>
<sequence length="122" mass="13851">MRKQLMMTLSEELSIDWVGFAETETEAREWFERNPVGWDIALVDLFLREGTGAGVLRHCLKRPEIQDVLVMTNHPTSSLLTHCRLLGANAVFDKSTELGDLIAYCIGRAHHTEKPKIQGFLQ</sequence>
<keyword evidence="4" id="KW-1185">Reference proteome</keyword>
<evidence type="ECO:0000313" key="3">
    <source>
        <dbReference type="EMBL" id="GGB09436.1"/>
    </source>
</evidence>
<dbReference type="InterPro" id="IPR011006">
    <property type="entry name" value="CheY-like_superfamily"/>
</dbReference>
<dbReference type="GO" id="GO:0000160">
    <property type="term" value="P:phosphorelay signal transduction system"/>
    <property type="evidence" value="ECO:0007669"/>
    <property type="project" value="InterPro"/>
</dbReference>
<proteinExistence type="predicted"/>
<reference evidence="3" key="1">
    <citation type="journal article" date="2014" name="Int. J. Syst. Evol. Microbiol.">
        <title>Complete genome sequence of Corynebacterium casei LMG S-19264T (=DSM 44701T), isolated from a smear-ripened cheese.</title>
        <authorList>
            <consortium name="US DOE Joint Genome Institute (JGI-PGF)"/>
            <person name="Walter F."/>
            <person name="Albersmeier A."/>
            <person name="Kalinowski J."/>
            <person name="Ruckert C."/>
        </authorList>
    </citation>
    <scope>NUCLEOTIDE SEQUENCE</scope>
    <source>
        <strain evidence="3">CGMCC 1.15322</strain>
    </source>
</reference>
<gene>
    <name evidence="3" type="ORF">GCM10011496_32970</name>
</gene>
<dbReference type="EMBL" id="BMIG01000014">
    <property type="protein sequence ID" value="GGB09436.1"/>
    <property type="molecule type" value="Genomic_DNA"/>
</dbReference>
<dbReference type="AlphaFoldDB" id="A0A916SPB1"/>
<dbReference type="SUPFAM" id="SSF52172">
    <property type="entry name" value="CheY-like"/>
    <property type="match status" value="1"/>
</dbReference>
<name>A0A916SPB1_9BURK</name>